<dbReference type="Gene3D" id="2.60.40.10">
    <property type="entry name" value="Immunoglobulins"/>
    <property type="match status" value="1"/>
</dbReference>
<organism evidence="9 10">
    <name type="scientific">Kribbella lupini</name>
    <dbReference type="NCBI Taxonomy" id="291602"/>
    <lineage>
        <taxon>Bacteria</taxon>
        <taxon>Bacillati</taxon>
        <taxon>Actinomycetota</taxon>
        <taxon>Actinomycetes</taxon>
        <taxon>Propionibacteriales</taxon>
        <taxon>Kribbellaceae</taxon>
        <taxon>Kribbella</taxon>
    </lineage>
</organism>
<reference evidence="9 10" key="1">
    <citation type="journal article" date="2019" name="Int. J. Syst. Evol. Microbiol.">
        <title>The Global Catalogue of Microorganisms (GCM) 10K type strain sequencing project: providing services to taxonomists for standard genome sequencing and annotation.</title>
        <authorList>
            <consortium name="The Broad Institute Genomics Platform"/>
            <consortium name="The Broad Institute Genome Sequencing Center for Infectious Disease"/>
            <person name="Wu L."/>
            <person name="Ma J."/>
        </authorList>
    </citation>
    <scope>NUCLEOTIDE SEQUENCE [LARGE SCALE GENOMIC DNA]</scope>
    <source>
        <strain evidence="9 10">JCM 14303</strain>
    </source>
</reference>
<evidence type="ECO:0000256" key="7">
    <source>
        <dbReference type="SAM" id="SignalP"/>
    </source>
</evidence>
<evidence type="ECO:0000256" key="4">
    <source>
        <dbReference type="ARBA" id="ARBA00022825"/>
    </source>
</evidence>
<dbReference type="Gene3D" id="2.60.40.1120">
    <property type="entry name" value="Carboxypeptidase-like, regulatory domain"/>
    <property type="match status" value="2"/>
</dbReference>
<dbReference type="InterPro" id="IPR011659">
    <property type="entry name" value="WD40"/>
</dbReference>
<dbReference type="Gene3D" id="3.40.50.200">
    <property type="entry name" value="Peptidase S8/S53 domain"/>
    <property type="match status" value="1"/>
</dbReference>
<evidence type="ECO:0000256" key="2">
    <source>
        <dbReference type="ARBA" id="ARBA00022670"/>
    </source>
</evidence>
<dbReference type="RefSeq" id="WP_344182813.1">
    <property type="nucleotide sequence ID" value="NZ_BAAANC010000005.1"/>
</dbReference>
<dbReference type="Pfam" id="PF00082">
    <property type="entry name" value="Peptidase_S8"/>
    <property type="match status" value="1"/>
</dbReference>
<gene>
    <name evidence="9" type="ORF">GCM10009741_74270</name>
</gene>
<dbReference type="PANTHER" id="PTHR43806:SF11">
    <property type="entry name" value="CEREVISIN-RELATED"/>
    <property type="match status" value="1"/>
</dbReference>
<keyword evidence="3 5" id="KW-0378">Hydrolase</keyword>
<dbReference type="InterPro" id="IPR023828">
    <property type="entry name" value="Peptidase_S8_Ser-AS"/>
</dbReference>
<keyword evidence="4 5" id="KW-0720">Serine protease</keyword>
<dbReference type="InterPro" id="IPR022398">
    <property type="entry name" value="Peptidase_S8_His-AS"/>
</dbReference>
<feature type="domain" description="Peptidase S8/S53" evidence="8">
    <location>
        <begin position="189"/>
        <end position="476"/>
    </location>
</feature>
<comment type="caution">
    <text evidence="9">The sequence shown here is derived from an EMBL/GenBank/DDBJ whole genome shotgun (WGS) entry which is preliminary data.</text>
</comment>
<dbReference type="PROSITE" id="PS00137">
    <property type="entry name" value="SUBTILASE_HIS"/>
    <property type="match status" value="1"/>
</dbReference>
<dbReference type="PANTHER" id="PTHR43806">
    <property type="entry name" value="PEPTIDASE S8"/>
    <property type="match status" value="1"/>
</dbReference>
<dbReference type="InterPro" id="IPR008969">
    <property type="entry name" value="CarboxyPept-like_regulatory"/>
</dbReference>
<accession>A0ABN2CKW4</accession>
<evidence type="ECO:0000256" key="5">
    <source>
        <dbReference type="PROSITE-ProRule" id="PRU01240"/>
    </source>
</evidence>
<evidence type="ECO:0000313" key="9">
    <source>
        <dbReference type="EMBL" id="GAA1558498.1"/>
    </source>
</evidence>
<dbReference type="Proteomes" id="UP001500363">
    <property type="component" value="Unassembled WGS sequence"/>
</dbReference>
<evidence type="ECO:0000256" key="1">
    <source>
        <dbReference type="ARBA" id="ARBA00011073"/>
    </source>
</evidence>
<dbReference type="PRINTS" id="PR00723">
    <property type="entry name" value="SUBTILISIN"/>
</dbReference>
<evidence type="ECO:0000259" key="8">
    <source>
        <dbReference type="Pfam" id="PF00082"/>
    </source>
</evidence>
<evidence type="ECO:0000313" key="10">
    <source>
        <dbReference type="Proteomes" id="UP001500363"/>
    </source>
</evidence>
<dbReference type="PROSITE" id="PS00138">
    <property type="entry name" value="SUBTILASE_SER"/>
    <property type="match status" value="1"/>
</dbReference>
<dbReference type="InterPro" id="IPR000209">
    <property type="entry name" value="Peptidase_S8/S53_dom"/>
</dbReference>
<dbReference type="EMBL" id="BAAANC010000005">
    <property type="protein sequence ID" value="GAA1558498.1"/>
    <property type="molecule type" value="Genomic_DNA"/>
</dbReference>
<feature type="active site" description="Charge relay system" evidence="5">
    <location>
        <position position="427"/>
    </location>
</feature>
<dbReference type="Gene3D" id="2.120.10.60">
    <property type="entry name" value="Tricorn protease N-terminal domain"/>
    <property type="match status" value="1"/>
</dbReference>
<feature type="active site" description="Charge relay system" evidence="5">
    <location>
        <position position="198"/>
    </location>
</feature>
<keyword evidence="7" id="KW-0732">Signal</keyword>
<feature type="active site" description="Charge relay system" evidence="5">
    <location>
        <position position="246"/>
    </location>
</feature>
<dbReference type="InterPro" id="IPR036852">
    <property type="entry name" value="Peptidase_S8/S53_dom_sf"/>
</dbReference>
<dbReference type="PROSITE" id="PS00136">
    <property type="entry name" value="SUBTILASE_ASP"/>
    <property type="match status" value="1"/>
</dbReference>
<dbReference type="InterPro" id="IPR015500">
    <property type="entry name" value="Peptidase_S8_subtilisin-rel"/>
</dbReference>
<keyword evidence="2 5" id="KW-0645">Protease</keyword>
<dbReference type="SUPFAM" id="SSF49464">
    <property type="entry name" value="Carboxypeptidase regulatory domain-like"/>
    <property type="match status" value="2"/>
</dbReference>
<dbReference type="SUPFAM" id="SSF82171">
    <property type="entry name" value="DPP6 N-terminal domain-like"/>
    <property type="match status" value="1"/>
</dbReference>
<dbReference type="InterPro" id="IPR023827">
    <property type="entry name" value="Peptidase_S8_Asp-AS"/>
</dbReference>
<evidence type="ECO:0000256" key="6">
    <source>
        <dbReference type="RuleBase" id="RU003355"/>
    </source>
</evidence>
<sequence>MPFPARRRLAASALLAVPLLISPTLAGATSPGLPLGTSMTAPAAGGQAERVRGKIDPSLLDSAKHRSVDGRVEAAVVLASPVSPADPAQVPAQLQAQADRTQQPVLDTVRALGDEVVSTFWLKNMVLVRATPQTLQTLATNALVDRIIPNFEFTAPDDKPVAKAQTDDSTWGLAKIGADRVQTERGLTGDGVRVAILDTGIDITHPDLAGKLVSTDQSDPEHPGGWLEFGSGGEPIHSQPHDSSYHGTHVAGTIAGGNSSGVKIGVAPGAELMAGLVIPNGSGSLAQVIAGMEWAIAPYDADGKPAGEPADVVSMSLGAEGFEDEMIEPVRNIYRAGVFPAFAIGNECLPGGSSSPGNIYESVSVGATDANDDVPDWSCGGTVQRTDWIDAPGEWPASFVVPDISAPGVDVYSTLPNGSYGELSGTSMATPHVSGTVALMLQARPDLTVDEALGILAGTAVSDTRYGAIPNDRVGLGRIDAFAAVTEAGLRSGIHGVVKDDRSGKVLAGVTVALPNGRKVTTDAAGNFELRVAPGNYTITLSRFGYRSTTAAAKVRADRLTDVRIELDRTRWGTITGKVTYSPTRSTVPGATVEVQDVPDKLVATTGRDGRYTIRDVPEGSYQVVANAPGISRTTPAAVAVRTQGRLDLALPKPFPTERPSVSADGAQGNSDIWWPELNADGSVVAYATASSNLVANDTNNDLDIFVTDRRTGAVERVSVSSTGEQGNSFSLSPTLSTDGRYVGFNSGASNLVAGDTNGQTDTFVHDRVTGTTRLLSVTPSGAPGNGLSGPPSFSADGNVVTFNSDASDLVAGDTNEQTDVFVRDLRTGVTERVSVAPDGTGGNGGSREQSISADARYVAFVSDASNLAGDDVEFQRDLFVRDRQAGTTRLIAVPGLDGEYSSPLISADGTKVVFENRSAPSWANHIYVYDLRTGVAERATTADTGAEGNDWSFAASPSADGSKVAFYSDATNLVAGDTNGKPDIFVRDLAAKTTTLVSGGPLGVQGDGRSELPHLSGNGRYVSFQSTSTNLVGDDTNHRSDVFVHDLAAGPEAQWALSDLSVTPHHVRAGQRVTVTAYLKNVGEADGSYSAALMLNGAVVATRTVSLRTGRDAWVAFTFRSPAAGTYPLTLGHLTAQLTVRR</sequence>
<feature type="chain" id="PRO_5045393749" description="Peptidase S8/S53 domain-containing protein" evidence="7">
    <location>
        <begin position="27"/>
        <end position="1143"/>
    </location>
</feature>
<evidence type="ECO:0000256" key="3">
    <source>
        <dbReference type="ARBA" id="ARBA00022801"/>
    </source>
</evidence>
<keyword evidence="10" id="KW-1185">Reference proteome</keyword>
<proteinExistence type="inferred from homology"/>
<dbReference type="SUPFAM" id="SSF52743">
    <property type="entry name" value="Subtilisin-like"/>
    <property type="match status" value="1"/>
</dbReference>
<comment type="similarity">
    <text evidence="1 5 6">Belongs to the peptidase S8 family.</text>
</comment>
<dbReference type="InterPro" id="IPR013783">
    <property type="entry name" value="Ig-like_fold"/>
</dbReference>
<dbReference type="PROSITE" id="PS51892">
    <property type="entry name" value="SUBTILASE"/>
    <property type="match status" value="1"/>
</dbReference>
<dbReference type="InterPro" id="IPR050131">
    <property type="entry name" value="Peptidase_S8_subtilisin-like"/>
</dbReference>
<feature type="signal peptide" evidence="7">
    <location>
        <begin position="1"/>
        <end position="26"/>
    </location>
</feature>
<dbReference type="Pfam" id="PF13620">
    <property type="entry name" value="CarboxypepD_reg"/>
    <property type="match status" value="2"/>
</dbReference>
<dbReference type="Pfam" id="PF07676">
    <property type="entry name" value="PD40"/>
    <property type="match status" value="2"/>
</dbReference>
<protein>
    <recommendedName>
        <fullName evidence="8">Peptidase S8/S53 domain-containing protein</fullName>
    </recommendedName>
</protein>
<name>A0ABN2CKW4_9ACTN</name>